<name>A0A0D3GGX1_9ORYZ</name>
<evidence type="ECO:0000313" key="2">
    <source>
        <dbReference type="Proteomes" id="UP000026960"/>
    </source>
</evidence>
<accession>A0A0D3GGX1</accession>
<dbReference type="HOGENOM" id="CLU_2281982_0_0_1"/>
<dbReference type="AlphaFoldDB" id="A0A0D3GGX1"/>
<organism evidence="1">
    <name type="scientific">Oryza barthii</name>
    <dbReference type="NCBI Taxonomy" id="65489"/>
    <lineage>
        <taxon>Eukaryota</taxon>
        <taxon>Viridiplantae</taxon>
        <taxon>Streptophyta</taxon>
        <taxon>Embryophyta</taxon>
        <taxon>Tracheophyta</taxon>
        <taxon>Spermatophyta</taxon>
        <taxon>Magnoliopsida</taxon>
        <taxon>Liliopsida</taxon>
        <taxon>Poales</taxon>
        <taxon>Poaceae</taxon>
        <taxon>BOP clade</taxon>
        <taxon>Oryzoideae</taxon>
        <taxon>Oryzeae</taxon>
        <taxon>Oryzinae</taxon>
        <taxon>Oryza</taxon>
    </lineage>
</organism>
<reference evidence="1" key="2">
    <citation type="submission" date="2015-03" db="UniProtKB">
        <authorList>
            <consortium name="EnsemblPlants"/>
        </authorList>
    </citation>
    <scope>IDENTIFICATION</scope>
</reference>
<evidence type="ECO:0000313" key="1">
    <source>
        <dbReference type="EnsemblPlants" id="OBART06G15660.1"/>
    </source>
</evidence>
<sequence>MTAPRSALAATTPACHLRDDDEDDNDGRDWICHRLRRRLDPTSGGLRHADPLPCGIECMDPPPIVLGCLDLPWVCSQAATALIDRCVGRSWWGLSGCGGGFD</sequence>
<keyword evidence="2" id="KW-1185">Reference proteome</keyword>
<dbReference type="Gramene" id="OBART06G15660.1">
    <property type="protein sequence ID" value="OBART06G15660.1"/>
    <property type="gene ID" value="OBART06G15660"/>
</dbReference>
<protein>
    <submittedName>
        <fullName evidence="1">Uncharacterized protein</fullName>
    </submittedName>
</protein>
<proteinExistence type="predicted"/>
<dbReference type="Proteomes" id="UP000026960">
    <property type="component" value="Chromosome 6"/>
</dbReference>
<dbReference type="PaxDb" id="65489-OBART06G15660.1"/>
<dbReference type="EnsemblPlants" id="OBART06G15660.1">
    <property type="protein sequence ID" value="OBART06G15660.1"/>
    <property type="gene ID" value="OBART06G15660"/>
</dbReference>
<reference evidence="1" key="1">
    <citation type="journal article" date="2009" name="Rice">
        <title>De Novo Next Generation Sequencing of Plant Genomes.</title>
        <authorList>
            <person name="Rounsley S."/>
            <person name="Marri P.R."/>
            <person name="Yu Y."/>
            <person name="He R."/>
            <person name="Sisneros N."/>
            <person name="Goicoechea J.L."/>
            <person name="Lee S.J."/>
            <person name="Angelova A."/>
            <person name="Kudrna D."/>
            <person name="Luo M."/>
            <person name="Affourtit J."/>
            <person name="Desany B."/>
            <person name="Knight J."/>
            <person name="Niazi F."/>
            <person name="Egholm M."/>
            <person name="Wing R.A."/>
        </authorList>
    </citation>
    <scope>NUCLEOTIDE SEQUENCE [LARGE SCALE GENOMIC DNA]</scope>
    <source>
        <strain evidence="1">cv. IRGC 105608</strain>
    </source>
</reference>